<dbReference type="EMBL" id="AUZZ01005793">
    <property type="protein sequence ID" value="EQD48244.1"/>
    <property type="molecule type" value="Genomic_DNA"/>
</dbReference>
<sequence>MGRVTSFSLGEHFTRFVEMQVSDGRYGSASDVMRAALRLLEEREARIDALRAALIVGEQSGPSMPFDLEAFIARKRKQRRRAP</sequence>
<protein>
    <submittedName>
        <fullName evidence="3">Addiction module antidote protein</fullName>
    </submittedName>
</protein>
<dbReference type="PANTHER" id="PTHR36582:SF2">
    <property type="entry name" value="ANTITOXIN PARD"/>
    <property type="match status" value="1"/>
</dbReference>
<dbReference type="InterPro" id="IPR010985">
    <property type="entry name" value="Ribbon_hlx_hlx"/>
</dbReference>
<dbReference type="NCBIfam" id="TIGR02606">
    <property type="entry name" value="antidote_CC2985"/>
    <property type="match status" value="1"/>
</dbReference>
<dbReference type="Gene3D" id="6.10.10.120">
    <property type="entry name" value="Antitoxin ParD1-like"/>
    <property type="match status" value="1"/>
</dbReference>
<dbReference type="PANTHER" id="PTHR36582">
    <property type="entry name" value="ANTITOXIN PARD"/>
    <property type="match status" value="1"/>
</dbReference>
<evidence type="ECO:0000256" key="2">
    <source>
        <dbReference type="ARBA" id="ARBA00022649"/>
    </source>
</evidence>
<reference evidence="3" key="2">
    <citation type="journal article" date="2014" name="ISME J.">
        <title>Microbial stratification in low pH oxic and suboxic macroscopic growths along an acid mine drainage.</title>
        <authorList>
            <person name="Mendez-Garcia C."/>
            <person name="Mesa V."/>
            <person name="Sprenger R.R."/>
            <person name="Richter M."/>
            <person name="Diez M.S."/>
            <person name="Solano J."/>
            <person name="Bargiela R."/>
            <person name="Golyshina O.V."/>
            <person name="Manteca A."/>
            <person name="Ramos J.L."/>
            <person name="Gallego J.R."/>
            <person name="Llorente I."/>
            <person name="Martins Dos Santos V.A."/>
            <person name="Jensen O.N."/>
            <person name="Pelaez A.I."/>
            <person name="Sanchez J."/>
            <person name="Ferrer M."/>
        </authorList>
    </citation>
    <scope>NUCLEOTIDE SEQUENCE</scope>
</reference>
<keyword evidence="2" id="KW-1277">Toxin-antitoxin system</keyword>
<dbReference type="InterPro" id="IPR038296">
    <property type="entry name" value="ParD_sf"/>
</dbReference>
<dbReference type="Pfam" id="PF03693">
    <property type="entry name" value="ParD_antitoxin"/>
    <property type="match status" value="1"/>
</dbReference>
<dbReference type="GO" id="GO:0006355">
    <property type="term" value="P:regulation of DNA-templated transcription"/>
    <property type="evidence" value="ECO:0007669"/>
    <property type="project" value="InterPro"/>
</dbReference>
<evidence type="ECO:0000256" key="1">
    <source>
        <dbReference type="ARBA" id="ARBA00008580"/>
    </source>
</evidence>
<dbReference type="InterPro" id="IPR022789">
    <property type="entry name" value="ParD"/>
</dbReference>
<comment type="caution">
    <text evidence="3">The sequence shown here is derived from an EMBL/GenBank/DDBJ whole genome shotgun (WGS) entry which is preliminary data.</text>
</comment>
<gene>
    <name evidence="3" type="ORF">B2A_08051</name>
</gene>
<reference evidence="3" key="1">
    <citation type="submission" date="2013-08" db="EMBL/GenBank/DDBJ databases">
        <authorList>
            <person name="Mendez C."/>
            <person name="Richter M."/>
            <person name="Ferrer M."/>
            <person name="Sanchez J."/>
        </authorList>
    </citation>
    <scope>NUCLEOTIDE SEQUENCE</scope>
</reference>
<dbReference type="CDD" id="cd22231">
    <property type="entry name" value="RHH_NikR_HicB-like"/>
    <property type="match status" value="1"/>
</dbReference>
<dbReference type="SUPFAM" id="SSF47598">
    <property type="entry name" value="Ribbon-helix-helix"/>
    <property type="match status" value="1"/>
</dbReference>
<organism evidence="3">
    <name type="scientific">mine drainage metagenome</name>
    <dbReference type="NCBI Taxonomy" id="410659"/>
    <lineage>
        <taxon>unclassified sequences</taxon>
        <taxon>metagenomes</taxon>
        <taxon>ecological metagenomes</taxon>
    </lineage>
</organism>
<accession>T1B5N5</accession>
<comment type="similarity">
    <text evidence="1">Belongs to the ParD antitoxin family.</text>
</comment>
<dbReference type="AlphaFoldDB" id="T1B5N5"/>
<proteinExistence type="inferred from homology"/>
<evidence type="ECO:0000313" key="3">
    <source>
        <dbReference type="EMBL" id="EQD48244.1"/>
    </source>
</evidence>
<name>T1B5N5_9ZZZZ</name>